<dbReference type="InterPro" id="IPR004568">
    <property type="entry name" value="Ppantetheine-prot_Trfase_dom"/>
</dbReference>
<protein>
    <recommendedName>
        <fullName evidence="8">Holo-[acyl-carrier-protein] synthase</fullName>
        <shortName evidence="8">Holo-ACP synthase</shortName>
        <ecNumber evidence="8">2.7.8.7</ecNumber>
    </recommendedName>
    <alternativeName>
        <fullName evidence="8">4'-phosphopantetheinyl transferase AcpS</fullName>
    </alternativeName>
</protein>
<dbReference type="InterPro" id="IPR008278">
    <property type="entry name" value="4-PPantetheinyl_Trfase_dom"/>
</dbReference>
<organism evidence="10 11">
    <name type="scientific">Corynebacterium propinquum</name>
    <dbReference type="NCBI Taxonomy" id="43769"/>
    <lineage>
        <taxon>Bacteria</taxon>
        <taxon>Bacillati</taxon>
        <taxon>Actinomycetota</taxon>
        <taxon>Actinomycetes</taxon>
        <taxon>Mycobacteriales</taxon>
        <taxon>Corynebacteriaceae</taxon>
        <taxon>Corynebacterium</taxon>
    </lineage>
</organism>
<accession>A0AAP4BVL5</accession>
<evidence type="ECO:0000256" key="2">
    <source>
        <dbReference type="ARBA" id="ARBA00022679"/>
    </source>
</evidence>
<dbReference type="GO" id="GO:0000287">
    <property type="term" value="F:magnesium ion binding"/>
    <property type="evidence" value="ECO:0007669"/>
    <property type="project" value="UniProtKB-UniRule"/>
</dbReference>
<keyword evidence="7 8" id="KW-0275">Fatty acid biosynthesis</keyword>
<evidence type="ECO:0000256" key="5">
    <source>
        <dbReference type="ARBA" id="ARBA00022842"/>
    </source>
</evidence>
<gene>
    <name evidence="8" type="primary">acpS</name>
    <name evidence="10" type="ORF">QPX54_06440</name>
</gene>
<dbReference type="InterPro" id="IPR037143">
    <property type="entry name" value="4-PPantetheinyl_Trfase_dom_sf"/>
</dbReference>
<evidence type="ECO:0000259" key="9">
    <source>
        <dbReference type="Pfam" id="PF01648"/>
    </source>
</evidence>
<keyword evidence="3 8" id="KW-0479">Metal-binding</keyword>
<comment type="cofactor">
    <cofactor evidence="8">
        <name>Mg(2+)</name>
        <dbReference type="ChEBI" id="CHEBI:18420"/>
    </cofactor>
</comment>
<dbReference type="InterPro" id="IPR002582">
    <property type="entry name" value="ACPS"/>
</dbReference>
<dbReference type="AlphaFoldDB" id="A0AAP4BVL5"/>
<evidence type="ECO:0000313" key="11">
    <source>
        <dbReference type="Proteomes" id="UP001226160"/>
    </source>
</evidence>
<dbReference type="Proteomes" id="UP001226160">
    <property type="component" value="Unassembled WGS sequence"/>
</dbReference>
<comment type="similarity">
    <text evidence="8">Belongs to the P-Pant transferase superfamily. AcpS family.</text>
</comment>
<evidence type="ECO:0000256" key="7">
    <source>
        <dbReference type="ARBA" id="ARBA00023160"/>
    </source>
</evidence>
<dbReference type="EMBL" id="JASNVP010000005">
    <property type="protein sequence ID" value="MDK4326151.1"/>
    <property type="molecule type" value="Genomic_DNA"/>
</dbReference>
<keyword evidence="1 8" id="KW-0444">Lipid biosynthesis</keyword>
<evidence type="ECO:0000256" key="4">
    <source>
        <dbReference type="ARBA" id="ARBA00022832"/>
    </source>
</evidence>
<dbReference type="GO" id="GO:0006633">
    <property type="term" value="P:fatty acid biosynthetic process"/>
    <property type="evidence" value="ECO:0007669"/>
    <property type="project" value="UniProtKB-UniRule"/>
</dbReference>
<comment type="subcellular location">
    <subcellularLocation>
        <location evidence="8">Cytoplasm</location>
    </subcellularLocation>
</comment>
<evidence type="ECO:0000313" key="10">
    <source>
        <dbReference type="EMBL" id="MDK4326151.1"/>
    </source>
</evidence>
<comment type="catalytic activity">
    <reaction evidence="8">
        <text>apo-[ACP] + CoA = holo-[ACP] + adenosine 3',5'-bisphosphate + H(+)</text>
        <dbReference type="Rhea" id="RHEA:12068"/>
        <dbReference type="Rhea" id="RHEA-COMP:9685"/>
        <dbReference type="Rhea" id="RHEA-COMP:9690"/>
        <dbReference type="ChEBI" id="CHEBI:15378"/>
        <dbReference type="ChEBI" id="CHEBI:29999"/>
        <dbReference type="ChEBI" id="CHEBI:57287"/>
        <dbReference type="ChEBI" id="CHEBI:58343"/>
        <dbReference type="ChEBI" id="CHEBI:64479"/>
        <dbReference type="EC" id="2.7.8.7"/>
    </reaction>
</comment>
<feature type="binding site" evidence="8">
    <location>
        <position position="8"/>
    </location>
    <ligand>
        <name>Mg(2+)</name>
        <dbReference type="ChEBI" id="CHEBI:18420"/>
    </ligand>
</feature>
<dbReference type="HAMAP" id="MF_00101">
    <property type="entry name" value="AcpS"/>
    <property type="match status" value="1"/>
</dbReference>
<sequence>MRIAIGTDLVHVPGLREQLELPGSSFRRVFSDFEWRSATASAHGRYVHLAGRWAAKEAFVKAWAQARYGSPPWLAEEEIVWSAITVRPDRWGRLALDFAPELRAEITTALGEFQHSISISHDGDYATATCVLYY</sequence>
<feature type="binding site" evidence="8">
    <location>
        <position position="57"/>
    </location>
    <ligand>
        <name>Mg(2+)</name>
        <dbReference type="ChEBI" id="CHEBI:18420"/>
    </ligand>
</feature>
<dbReference type="EC" id="2.7.8.7" evidence="8"/>
<dbReference type="GO" id="GO:0008897">
    <property type="term" value="F:holo-[acyl-carrier-protein] synthase activity"/>
    <property type="evidence" value="ECO:0007669"/>
    <property type="project" value="UniProtKB-UniRule"/>
</dbReference>
<keyword evidence="8" id="KW-0963">Cytoplasm</keyword>
<dbReference type="RefSeq" id="WP_049167461.1">
    <property type="nucleotide sequence ID" value="NZ_CP068160.1"/>
</dbReference>
<dbReference type="SUPFAM" id="SSF56214">
    <property type="entry name" value="4'-phosphopantetheinyl transferase"/>
    <property type="match status" value="1"/>
</dbReference>
<evidence type="ECO:0000256" key="6">
    <source>
        <dbReference type="ARBA" id="ARBA00023098"/>
    </source>
</evidence>
<comment type="caution">
    <text evidence="10">The sequence shown here is derived from an EMBL/GenBank/DDBJ whole genome shotgun (WGS) entry which is preliminary data.</text>
</comment>
<keyword evidence="2 8" id="KW-0808">Transferase</keyword>
<dbReference type="Pfam" id="PF01648">
    <property type="entry name" value="ACPS"/>
    <property type="match status" value="1"/>
</dbReference>
<dbReference type="GO" id="GO:0005737">
    <property type="term" value="C:cytoplasm"/>
    <property type="evidence" value="ECO:0007669"/>
    <property type="project" value="UniProtKB-SubCell"/>
</dbReference>
<evidence type="ECO:0000256" key="1">
    <source>
        <dbReference type="ARBA" id="ARBA00022516"/>
    </source>
</evidence>
<keyword evidence="4 8" id="KW-0276">Fatty acid metabolism</keyword>
<proteinExistence type="inferred from homology"/>
<feature type="domain" description="4'-phosphopantetheinyl transferase" evidence="9">
    <location>
        <begin position="4"/>
        <end position="130"/>
    </location>
</feature>
<keyword evidence="5 8" id="KW-0460">Magnesium</keyword>
<comment type="function">
    <text evidence="8">Transfers the 4'-phosphopantetheine moiety from coenzyme A to a Ser of acyl-carrier-protein.</text>
</comment>
<dbReference type="NCBIfam" id="NF000831">
    <property type="entry name" value="PRK00070.3-1"/>
    <property type="match status" value="1"/>
</dbReference>
<dbReference type="Gene3D" id="3.90.470.20">
    <property type="entry name" value="4'-phosphopantetheinyl transferase domain"/>
    <property type="match status" value="1"/>
</dbReference>
<keyword evidence="6 8" id="KW-0443">Lipid metabolism</keyword>
<reference evidence="10" key="1">
    <citation type="submission" date="2023-05" db="EMBL/GenBank/DDBJ databases">
        <title>Metabolic capabilities are highly conserved among human nasal-associated Corynebacterium species in pangenomic analyses.</title>
        <authorList>
            <person name="Tran T.H."/>
            <person name="Roberts A.Q."/>
            <person name="Escapa I.F."/>
            <person name="Gao W."/>
            <person name="Conlan S."/>
            <person name="Kong H."/>
            <person name="Segre J.A."/>
            <person name="Kelly M.S."/>
            <person name="Lemon K.P."/>
        </authorList>
    </citation>
    <scope>NUCLEOTIDE SEQUENCE</scope>
    <source>
        <strain evidence="10">KPL2654</strain>
    </source>
</reference>
<name>A0AAP4BVL5_9CORY</name>
<dbReference type="NCBIfam" id="TIGR00556">
    <property type="entry name" value="pantethn_trn"/>
    <property type="match status" value="1"/>
</dbReference>
<evidence type="ECO:0000256" key="8">
    <source>
        <dbReference type="HAMAP-Rule" id="MF_00101"/>
    </source>
</evidence>
<evidence type="ECO:0000256" key="3">
    <source>
        <dbReference type="ARBA" id="ARBA00022723"/>
    </source>
</evidence>